<dbReference type="InterPro" id="IPR003856">
    <property type="entry name" value="LPS_length_determ_N"/>
</dbReference>
<feature type="coiled-coil region" evidence="6">
    <location>
        <begin position="225"/>
        <end position="259"/>
    </location>
</feature>
<protein>
    <submittedName>
        <fullName evidence="9">Wzz/FepE/Etk N-terminal domain-containing protein</fullName>
    </submittedName>
</protein>
<keyword evidence="10" id="KW-1185">Reference proteome</keyword>
<reference evidence="10" key="1">
    <citation type="journal article" date="2019" name="Int. J. Syst. Evol. Microbiol.">
        <title>The Global Catalogue of Microorganisms (GCM) 10K type strain sequencing project: providing services to taxonomists for standard genome sequencing and annotation.</title>
        <authorList>
            <consortium name="The Broad Institute Genomics Platform"/>
            <consortium name="The Broad Institute Genome Sequencing Center for Infectious Disease"/>
            <person name="Wu L."/>
            <person name="Ma J."/>
        </authorList>
    </citation>
    <scope>NUCLEOTIDE SEQUENCE [LARGE SCALE GENOMIC DNA]</scope>
    <source>
        <strain evidence="10">CGMCC 1.7030</strain>
    </source>
</reference>
<sequence>MSESKLNNTIDEIDLVYLVKLVWVKKWFITKFTLVFMVLGVLVAILTPKEFEASSTFIPQTGESSKGENALGGLASLAGINLGGGAPGSEIPPTLYPKIVSSVTFQKALLEAKLTVDGLESPISYKDYYQKYYSPGVFEGIKKYTIGLPGLLLNSIKSEVQEEFIKKEDGIIRVSREEHAHFKRLATQLKVTPNEKEGVVSINFVMPDPLMAAEMAKFAEILLQKEIIQFKIQNANEQLKFTEERFLEKKTEFEEAQRKLAYFRDRNQDLASASVLNQLQKLEAEYNFTFGVYTELAKQVEQAKMQVAKDTPVLSVIQPVTVPIEKANLSGSILLLLFTFIGLFFSISYIITLEFLSRLGV</sequence>
<keyword evidence="5 7" id="KW-0472">Membrane</keyword>
<proteinExistence type="predicted"/>
<evidence type="ECO:0000256" key="2">
    <source>
        <dbReference type="ARBA" id="ARBA00022475"/>
    </source>
</evidence>
<evidence type="ECO:0000259" key="8">
    <source>
        <dbReference type="Pfam" id="PF02706"/>
    </source>
</evidence>
<dbReference type="Proteomes" id="UP001596163">
    <property type="component" value="Unassembled WGS sequence"/>
</dbReference>
<organism evidence="9 10">
    <name type="scientific">Algoriphagus aquatilis</name>
    <dbReference type="NCBI Taxonomy" id="490186"/>
    <lineage>
        <taxon>Bacteria</taxon>
        <taxon>Pseudomonadati</taxon>
        <taxon>Bacteroidota</taxon>
        <taxon>Cytophagia</taxon>
        <taxon>Cytophagales</taxon>
        <taxon>Cyclobacteriaceae</taxon>
        <taxon>Algoriphagus</taxon>
    </lineage>
</organism>
<evidence type="ECO:0000256" key="6">
    <source>
        <dbReference type="SAM" id="Coils"/>
    </source>
</evidence>
<keyword evidence="4 7" id="KW-1133">Transmembrane helix</keyword>
<evidence type="ECO:0000256" key="4">
    <source>
        <dbReference type="ARBA" id="ARBA00022989"/>
    </source>
</evidence>
<gene>
    <name evidence="9" type="ORF">ACFPIK_00570</name>
</gene>
<accession>A0ABW0BSI7</accession>
<dbReference type="PANTHER" id="PTHR32309">
    <property type="entry name" value="TYROSINE-PROTEIN KINASE"/>
    <property type="match status" value="1"/>
</dbReference>
<dbReference type="EMBL" id="JBHSKS010000001">
    <property type="protein sequence ID" value="MFC5190240.1"/>
    <property type="molecule type" value="Genomic_DNA"/>
</dbReference>
<comment type="subcellular location">
    <subcellularLocation>
        <location evidence="1">Cell membrane</location>
        <topology evidence="1">Multi-pass membrane protein</topology>
    </subcellularLocation>
</comment>
<keyword evidence="6" id="KW-0175">Coiled coil</keyword>
<dbReference type="InterPro" id="IPR050445">
    <property type="entry name" value="Bact_polysacc_biosynth/exp"/>
</dbReference>
<keyword evidence="3 7" id="KW-0812">Transmembrane</keyword>
<name>A0ABW0BSI7_9BACT</name>
<dbReference type="RefSeq" id="WP_377911123.1">
    <property type="nucleotide sequence ID" value="NZ_JBHSKS010000001.1"/>
</dbReference>
<comment type="caution">
    <text evidence="9">The sequence shown here is derived from an EMBL/GenBank/DDBJ whole genome shotgun (WGS) entry which is preliminary data.</text>
</comment>
<feature type="transmembrane region" description="Helical" evidence="7">
    <location>
        <begin position="27"/>
        <end position="46"/>
    </location>
</feature>
<evidence type="ECO:0000256" key="7">
    <source>
        <dbReference type="SAM" id="Phobius"/>
    </source>
</evidence>
<dbReference type="Pfam" id="PF02706">
    <property type="entry name" value="Wzz"/>
    <property type="match status" value="1"/>
</dbReference>
<evidence type="ECO:0000256" key="1">
    <source>
        <dbReference type="ARBA" id="ARBA00004651"/>
    </source>
</evidence>
<feature type="transmembrane region" description="Helical" evidence="7">
    <location>
        <begin position="333"/>
        <end position="351"/>
    </location>
</feature>
<dbReference type="PANTHER" id="PTHR32309:SF13">
    <property type="entry name" value="FERRIC ENTEROBACTIN TRANSPORT PROTEIN FEPE"/>
    <property type="match status" value="1"/>
</dbReference>
<evidence type="ECO:0000256" key="5">
    <source>
        <dbReference type="ARBA" id="ARBA00023136"/>
    </source>
</evidence>
<feature type="domain" description="Polysaccharide chain length determinant N-terminal" evidence="8">
    <location>
        <begin position="11"/>
        <end position="63"/>
    </location>
</feature>
<evidence type="ECO:0000313" key="9">
    <source>
        <dbReference type="EMBL" id="MFC5190240.1"/>
    </source>
</evidence>
<evidence type="ECO:0000313" key="10">
    <source>
        <dbReference type="Proteomes" id="UP001596163"/>
    </source>
</evidence>
<evidence type="ECO:0000256" key="3">
    <source>
        <dbReference type="ARBA" id="ARBA00022692"/>
    </source>
</evidence>
<keyword evidence="2" id="KW-1003">Cell membrane</keyword>